<organism evidence="1 2">
    <name type="scientific">Alkalibacterium kapii</name>
    <dbReference type="NCBI Taxonomy" id="426704"/>
    <lineage>
        <taxon>Bacteria</taxon>
        <taxon>Bacillati</taxon>
        <taxon>Bacillota</taxon>
        <taxon>Bacilli</taxon>
        <taxon>Lactobacillales</taxon>
        <taxon>Carnobacteriaceae</taxon>
        <taxon>Alkalibacterium</taxon>
    </lineage>
</organism>
<gene>
    <name evidence="1" type="ORF">AKA01nite_11240</name>
</gene>
<comment type="caution">
    <text evidence="1">The sequence shown here is derived from an EMBL/GenBank/DDBJ whole genome shotgun (WGS) entry which is preliminary data.</text>
</comment>
<evidence type="ECO:0000313" key="2">
    <source>
        <dbReference type="Proteomes" id="UP000321662"/>
    </source>
</evidence>
<dbReference type="Proteomes" id="UP000321662">
    <property type="component" value="Unassembled WGS sequence"/>
</dbReference>
<dbReference type="AlphaFoldDB" id="A0A511AUZ3"/>
<dbReference type="EMBL" id="BJUY01000012">
    <property type="protein sequence ID" value="GEK91502.1"/>
    <property type="molecule type" value="Genomic_DNA"/>
</dbReference>
<name>A0A511AUZ3_9LACT</name>
<reference evidence="1 2" key="1">
    <citation type="submission" date="2019-07" db="EMBL/GenBank/DDBJ databases">
        <title>Whole genome shotgun sequence of Alkalibacterium kapii NBRC 103247.</title>
        <authorList>
            <person name="Hosoyama A."/>
            <person name="Uohara A."/>
            <person name="Ohji S."/>
            <person name="Ichikawa N."/>
        </authorList>
    </citation>
    <scope>NUCLEOTIDE SEQUENCE [LARGE SCALE GENOMIC DNA]</scope>
    <source>
        <strain evidence="1 2">NBRC 103247</strain>
    </source>
</reference>
<dbReference type="RefSeq" id="WP_186805110.1">
    <property type="nucleotide sequence ID" value="NZ_BJUY01000012.1"/>
</dbReference>
<proteinExistence type="predicted"/>
<sequence length="48" mass="5490">MLTDEQIKELKQLLKESKENNMSPGIAQVTNLIYPVDSQTKQSKLKTK</sequence>
<accession>A0A511AUZ3</accession>
<evidence type="ECO:0000313" key="1">
    <source>
        <dbReference type="EMBL" id="GEK91502.1"/>
    </source>
</evidence>
<keyword evidence="2" id="KW-1185">Reference proteome</keyword>
<protein>
    <submittedName>
        <fullName evidence="1">Uncharacterized protein</fullName>
    </submittedName>
</protein>